<dbReference type="RefSeq" id="WP_221024746.1">
    <property type="nucleotide sequence ID" value="NZ_JAIEZQ010000002.1"/>
</dbReference>
<evidence type="ECO:0000313" key="1">
    <source>
        <dbReference type="EMBL" id="MBY9074931.1"/>
    </source>
</evidence>
<dbReference type="Pfam" id="PF08811">
    <property type="entry name" value="DUF1800"/>
    <property type="match status" value="1"/>
</dbReference>
<gene>
    <name evidence="1" type="ORF">K1X13_08890</name>
</gene>
<dbReference type="EMBL" id="JAIEZQ010000002">
    <property type="protein sequence ID" value="MBY9074931.1"/>
    <property type="molecule type" value="Genomic_DNA"/>
</dbReference>
<sequence>MATSPVARVALRAPSYQVNPYRGTAIPTRAELHLMNRLGVGYSRATFLQLRRAGGAEAWLRQQMRPGTVAESDKAKALADWFPDLRDSPARKWEKHISKTRPAWEHARIVGNHTMMRRMYSNRVLLETMVDFWSNHLHVKVNADLAWVQRTGYDAVIRKHALGRFDDMLVAATLHPAMLLFLDNWRSVKDAPNENHGRELLELHTVGRTSGYTEEMVKDSAKILSGYTVDVYASWNGYYDSRKHTTGPVQVLGFSAANGSADGSALARDYLHYLAHHPATARTIARKLAVRFVSDAPSDALVDELAGVFRRSGTDIKKTLAALVAHREFKASRGRKVRTPIDDMVHTVRVLGVSAQKPSGREGSFADAISWLHQGDLLYSWPRPDGPPDLNASWASASRMLGSFRMHWHLAGGYWPDVDVTYRRTTSWLPQRRIRFDQYVDHLCRMIHGKGSTSLLLKAAVQAVDVRPGEIVTKDHAVATWRFNRLVCVLLDSPEHMTR</sequence>
<keyword evidence="2" id="KW-1185">Reference proteome</keyword>
<proteinExistence type="predicted"/>
<dbReference type="InterPro" id="IPR014917">
    <property type="entry name" value="DUF1800"/>
</dbReference>
<comment type="caution">
    <text evidence="1">The sequence shown here is derived from an EMBL/GenBank/DDBJ whole genome shotgun (WGS) entry which is preliminary data.</text>
</comment>
<reference evidence="1 2" key="1">
    <citation type="submission" date="2021-08" db="EMBL/GenBank/DDBJ databases">
        <title>Nocardioides bacterium WL0053 sp. nov., isolated from the sediment.</title>
        <authorList>
            <person name="Wang L."/>
            <person name="Zhang D."/>
            <person name="Zhang A."/>
        </authorList>
    </citation>
    <scope>NUCLEOTIDE SEQUENCE [LARGE SCALE GENOMIC DNA]</scope>
    <source>
        <strain evidence="1 2">WL0053</strain>
    </source>
</reference>
<evidence type="ECO:0000313" key="2">
    <source>
        <dbReference type="Proteomes" id="UP000754710"/>
    </source>
</evidence>
<protein>
    <submittedName>
        <fullName evidence="1">DUF1800 domain-containing protein</fullName>
    </submittedName>
</protein>
<name>A0ABS7RIU8_9ACTN</name>
<dbReference type="Proteomes" id="UP000754710">
    <property type="component" value="Unassembled WGS sequence"/>
</dbReference>
<organism evidence="1 2">
    <name type="scientific">Nocardioides jiangsuensis</name>
    <dbReference type="NCBI Taxonomy" id="2866161"/>
    <lineage>
        <taxon>Bacteria</taxon>
        <taxon>Bacillati</taxon>
        <taxon>Actinomycetota</taxon>
        <taxon>Actinomycetes</taxon>
        <taxon>Propionibacteriales</taxon>
        <taxon>Nocardioidaceae</taxon>
        <taxon>Nocardioides</taxon>
    </lineage>
</organism>
<accession>A0ABS7RIU8</accession>